<reference evidence="1" key="1">
    <citation type="submission" date="2019-01" db="EMBL/GenBank/DDBJ databases">
        <title>Draft genome sequences of three monokaryotic isolates of the white-rot basidiomycete fungus Dichomitus squalens.</title>
        <authorList>
            <consortium name="DOE Joint Genome Institute"/>
            <person name="Lopez S.C."/>
            <person name="Andreopoulos B."/>
            <person name="Pangilinan J."/>
            <person name="Lipzen A."/>
            <person name="Riley R."/>
            <person name="Ahrendt S."/>
            <person name="Ng V."/>
            <person name="Barry K."/>
            <person name="Daum C."/>
            <person name="Grigoriev I.V."/>
            <person name="Hilden K.S."/>
            <person name="Makela M.R."/>
            <person name="de Vries R.P."/>
        </authorList>
    </citation>
    <scope>NUCLEOTIDE SEQUENCE [LARGE SCALE GENOMIC DNA]</scope>
    <source>
        <strain evidence="1">OM18370.1</strain>
    </source>
</reference>
<dbReference type="Proteomes" id="UP000292957">
    <property type="component" value="Unassembled WGS sequence"/>
</dbReference>
<evidence type="ECO:0000313" key="1">
    <source>
        <dbReference type="EMBL" id="TBU22489.1"/>
    </source>
</evidence>
<dbReference type="OrthoDB" id="2798904at2759"/>
<organism evidence="1">
    <name type="scientific">Dichomitus squalens</name>
    <dbReference type="NCBI Taxonomy" id="114155"/>
    <lineage>
        <taxon>Eukaryota</taxon>
        <taxon>Fungi</taxon>
        <taxon>Dikarya</taxon>
        <taxon>Basidiomycota</taxon>
        <taxon>Agaricomycotina</taxon>
        <taxon>Agaricomycetes</taxon>
        <taxon>Polyporales</taxon>
        <taxon>Polyporaceae</taxon>
        <taxon>Dichomitus</taxon>
    </lineage>
</organism>
<dbReference type="EMBL" id="ML143539">
    <property type="protein sequence ID" value="TBU22489.1"/>
    <property type="molecule type" value="Genomic_DNA"/>
</dbReference>
<dbReference type="AlphaFoldDB" id="A0A4Q9M6G6"/>
<evidence type="ECO:0008006" key="2">
    <source>
        <dbReference type="Google" id="ProtNLM"/>
    </source>
</evidence>
<accession>A0A4Q9M6G6</accession>
<dbReference type="SUPFAM" id="SSF52047">
    <property type="entry name" value="RNI-like"/>
    <property type="match status" value="1"/>
</dbReference>
<protein>
    <recommendedName>
        <fullName evidence="2">F-box domain-containing protein</fullName>
    </recommendedName>
</protein>
<proteinExistence type="predicted"/>
<name>A0A4Q9M6G6_9APHY</name>
<sequence>MIFRLLCIPWTHSRRRATLAIDDDRAYPDKNASRFPVEVFENIIDMLYSLFLVDRVENTRALHRCALVCRAWRVRSQRNLFYSVVLHDLEALKKFSAVLDNAPHLCEYVYEVTLTGRTLHTTASPLSLLPIALRGKLPKLQEVIIIRVREDEDWYPRASELESAKSLQYLPLHPRFSLYFSAFTTVSRLYIMDITFGHFNDFARMITSLPALQLLECTRVRCVALGPLPFSMKSRADEIHAPARPFAPNLQELRLWSVDIHCVQRLVSACGPRLRELAVSMPLFHDAEMVLPGDPTAEHTVGVDLSLCSTLERLDILLRLELIAEGQSLDKLKAMLDSWDSEVPRRRIYLHAYPPSAFTRQGFADLIGTVGRVLEELFDDSSAPPSGDGEVGEHGRRWDICVDLYDWEVWRGWWHTHVQKCFPTLAKSHGLGMEPKPPPSDQFKWKDSGALRPILTSTT</sequence>
<gene>
    <name evidence="1" type="ORF">BD311DRAFT_732828</name>
</gene>